<protein>
    <submittedName>
        <fullName evidence="4">NADH:flavin oxidoreductase</fullName>
    </submittedName>
</protein>
<dbReference type="Gene3D" id="3.20.20.70">
    <property type="entry name" value="Aldolase class I"/>
    <property type="match status" value="1"/>
</dbReference>
<dbReference type="InterPro" id="IPR001155">
    <property type="entry name" value="OxRdtase_FMN_N"/>
</dbReference>
<dbReference type="GO" id="GO:0010181">
    <property type="term" value="F:FMN binding"/>
    <property type="evidence" value="ECO:0007669"/>
    <property type="project" value="InterPro"/>
</dbReference>
<name>A0A7C4MNG5_9BACT</name>
<dbReference type="AlphaFoldDB" id="A0A7C4MNG5"/>
<dbReference type="InterPro" id="IPR051799">
    <property type="entry name" value="NADH_flavin_oxidoreductase"/>
</dbReference>
<keyword evidence="1" id="KW-0285">Flavoprotein</keyword>
<dbReference type="Pfam" id="PF00724">
    <property type="entry name" value="Oxidored_FMN"/>
    <property type="match status" value="1"/>
</dbReference>
<evidence type="ECO:0000256" key="1">
    <source>
        <dbReference type="ARBA" id="ARBA00022630"/>
    </source>
</evidence>
<reference evidence="4" key="1">
    <citation type="journal article" date="2020" name="mSystems">
        <title>Genome- and Community-Level Interaction Insights into Carbon Utilization and Element Cycling Functions of Hydrothermarchaeota in Hydrothermal Sediment.</title>
        <authorList>
            <person name="Zhou Z."/>
            <person name="Liu Y."/>
            <person name="Xu W."/>
            <person name="Pan J."/>
            <person name="Luo Z.H."/>
            <person name="Li M."/>
        </authorList>
    </citation>
    <scope>NUCLEOTIDE SEQUENCE [LARGE SCALE GENOMIC DNA]</scope>
    <source>
        <strain evidence="4">SpSt-477</strain>
    </source>
</reference>
<dbReference type="SUPFAM" id="SSF51395">
    <property type="entry name" value="FMN-linked oxidoreductases"/>
    <property type="match status" value="1"/>
</dbReference>
<gene>
    <name evidence="4" type="ORF">ENS29_08195</name>
</gene>
<organism evidence="4">
    <name type="scientific">Desulfatirhabdium butyrativorans</name>
    <dbReference type="NCBI Taxonomy" id="340467"/>
    <lineage>
        <taxon>Bacteria</taxon>
        <taxon>Pseudomonadati</taxon>
        <taxon>Thermodesulfobacteriota</taxon>
        <taxon>Desulfobacteria</taxon>
        <taxon>Desulfobacterales</taxon>
        <taxon>Desulfatirhabdiaceae</taxon>
        <taxon>Desulfatirhabdium</taxon>
    </lineage>
</organism>
<proteinExistence type="predicted"/>
<dbReference type="PANTHER" id="PTHR43656">
    <property type="entry name" value="BINDING OXIDOREDUCTASE, PUTATIVE (AFU_ORTHOLOGUE AFUA_2G08260)-RELATED"/>
    <property type="match status" value="1"/>
</dbReference>
<feature type="domain" description="NADH:flavin oxidoreductase/NADH oxidase N-terminal" evidence="3">
    <location>
        <begin position="42"/>
        <end position="376"/>
    </location>
</feature>
<sequence>MDCGSYRFLRPQLHRFRDLLRPGDLASLENPRDSAGGFMKAFSPATIGTLHLKNRFVRSATYDGMAERSGMVSDAQIDLYRKLAEGEVGLIVTGIASVHPSGRISAFQNRIDGDDTLPGWRRLIQTVHDAGSRIAMQLFHGGRESWIYQKAKRSMALAPSVVPNDPYCDAEYRAIREEEILEVIGAFAEAAARAREAGCDGVQLHAAHAYLFSQFLSPAANLRTDRWGGGLDGRLRFLEEVYRAVRKTVGPDYPILVKLGVADGFSGGLDFTEGREAAIRCARWGFDAIEVSQGLRGKRYAETEFRCGIRKRNDEGYFRQWAREIQAAVSVPVIMVGGIRSPEFVEEVLEKGEAAFVAISRPLIREPDLIARWQSGDLRPATCLSCNRCFDAILKGNTLHCAMEEVTSVPAS</sequence>
<dbReference type="EMBL" id="DSUH01000193">
    <property type="protein sequence ID" value="HGU32821.1"/>
    <property type="molecule type" value="Genomic_DNA"/>
</dbReference>
<accession>A0A7C4MNG5</accession>
<comment type="caution">
    <text evidence="4">The sequence shown here is derived from an EMBL/GenBank/DDBJ whole genome shotgun (WGS) entry which is preliminary data.</text>
</comment>
<evidence type="ECO:0000313" key="4">
    <source>
        <dbReference type="EMBL" id="HGU32821.1"/>
    </source>
</evidence>
<dbReference type="CDD" id="cd02803">
    <property type="entry name" value="OYE_like_FMN_family"/>
    <property type="match status" value="1"/>
</dbReference>
<keyword evidence="2" id="KW-0560">Oxidoreductase</keyword>
<evidence type="ECO:0000259" key="3">
    <source>
        <dbReference type="Pfam" id="PF00724"/>
    </source>
</evidence>
<dbReference type="InterPro" id="IPR013785">
    <property type="entry name" value="Aldolase_TIM"/>
</dbReference>
<evidence type="ECO:0000256" key="2">
    <source>
        <dbReference type="ARBA" id="ARBA00023002"/>
    </source>
</evidence>
<dbReference type="PANTHER" id="PTHR43656:SF2">
    <property type="entry name" value="BINDING OXIDOREDUCTASE, PUTATIVE (AFU_ORTHOLOGUE AFUA_2G08260)-RELATED"/>
    <property type="match status" value="1"/>
</dbReference>
<dbReference type="GO" id="GO:0016491">
    <property type="term" value="F:oxidoreductase activity"/>
    <property type="evidence" value="ECO:0007669"/>
    <property type="project" value="UniProtKB-KW"/>
</dbReference>